<keyword evidence="1" id="KW-0472">Membrane</keyword>
<evidence type="ECO:0000256" key="1">
    <source>
        <dbReference type="SAM" id="Phobius"/>
    </source>
</evidence>
<organism evidence="2 3">
    <name type="scientific">Agreia bicolorata</name>
    <dbReference type="NCBI Taxonomy" id="110935"/>
    <lineage>
        <taxon>Bacteria</taxon>
        <taxon>Bacillati</taxon>
        <taxon>Actinomycetota</taxon>
        <taxon>Actinomycetes</taxon>
        <taxon>Micrococcales</taxon>
        <taxon>Microbacteriaceae</taxon>
        <taxon>Agreia</taxon>
    </lineage>
</organism>
<dbReference type="EMBL" id="JYFC01000006">
    <property type="protein sequence ID" value="KJC63548.1"/>
    <property type="molecule type" value="Genomic_DNA"/>
</dbReference>
<reference evidence="2 3" key="1">
    <citation type="journal article" date="2001" name="Int. J. Syst. Evol. Microbiol.">
        <title>Agreia bicolorata gen. nov., sp. nov., to accommodate actinobacteria isolated from narrow reed grass infected by the nematode Heteroanguina graminophila.</title>
        <authorList>
            <person name="Evtushenko L.I."/>
            <person name="Dorofeeva L.V."/>
            <person name="Dobrovolskaya T.G."/>
            <person name="Streshinskaya G.M."/>
            <person name="Subbotin S.A."/>
            <person name="Tiedje J.M."/>
        </authorList>
    </citation>
    <scope>NUCLEOTIDE SEQUENCE [LARGE SCALE GENOMIC DNA]</scope>
    <source>
        <strain evidence="2 3">VKM Ac-1804</strain>
    </source>
</reference>
<dbReference type="RefSeq" id="WP_044442446.1">
    <property type="nucleotide sequence ID" value="NZ_JYFC01000006.1"/>
</dbReference>
<name>A0ABR5CD33_9MICO</name>
<protein>
    <recommendedName>
        <fullName evidence="4">Amino acid permease</fullName>
    </recommendedName>
</protein>
<feature type="transmembrane region" description="Helical" evidence="1">
    <location>
        <begin position="32"/>
        <end position="48"/>
    </location>
</feature>
<accession>A0ABR5CD33</accession>
<keyword evidence="1" id="KW-0812">Transmembrane</keyword>
<sequence>MLLSALVILGGICIGFLTGGSRIPETRFLPTVSSFVATAALAAILFVVEPANLGAALLLVLVTVGTSVLYAAWLWKKRLDSSVSYGWIVRQEFLRPSLLRSLDEEQLASADASLAESKP</sequence>
<feature type="transmembrane region" description="Helical" evidence="1">
    <location>
        <begin position="55"/>
        <end position="75"/>
    </location>
</feature>
<evidence type="ECO:0000313" key="3">
    <source>
        <dbReference type="Proteomes" id="UP000032503"/>
    </source>
</evidence>
<proteinExistence type="predicted"/>
<keyword evidence="1" id="KW-1133">Transmembrane helix</keyword>
<evidence type="ECO:0000313" key="2">
    <source>
        <dbReference type="EMBL" id="KJC63548.1"/>
    </source>
</evidence>
<gene>
    <name evidence="2" type="ORF">TZ00_13395</name>
</gene>
<comment type="caution">
    <text evidence="2">The sequence shown here is derived from an EMBL/GenBank/DDBJ whole genome shotgun (WGS) entry which is preliminary data.</text>
</comment>
<evidence type="ECO:0008006" key="4">
    <source>
        <dbReference type="Google" id="ProtNLM"/>
    </source>
</evidence>
<dbReference type="Proteomes" id="UP000032503">
    <property type="component" value="Unassembled WGS sequence"/>
</dbReference>
<keyword evidence="3" id="KW-1185">Reference proteome</keyword>